<dbReference type="Proteomes" id="UP001054837">
    <property type="component" value="Unassembled WGS sequence"/>
</dbReference>
<protein>
    <submittedName>
        <fullName evidence="1">Uncharacterized protein</fullName>
    </submittedName>
</protein>
<name>A0AAV4W5J5_9ARAC</name>
<accession>A0AAV4W5J5</accession>
<gene>
    <name evidence="1" type="ORF">CDAR_282911</name>
</gene>
<keyword evidence="2" id="KW-1185">Reference proteome</keyword>
<organism evidence="1 2">
    <name type="scientific">Caerostris darwini</name>
    <dbReference type="NCBI Taxonomy" id="1538125"/>
    <lineage>
        <taxon>Eukaryota</taxon>
        <taxon>Metazoa</taxon>
        <taxon>Ecdysozoa</taxon>
        <taxon>Arthropoda</taxon>
        <taxon>Chelicerata</taxon>
        <taxon>Arachnida</taxon>
        <taxon>Araneae</taxon>
        <taxon>Araneomorphae</taxon>
        <taxon>Entelegynae</taxon>
        <taxon>Araneoidea</taxon>
        <taxon>Araneidae</taxon>
        <taxon>Caerostris</taxon>
    </lineage>
</organism>
<proteinExistence type="predicted"/>
<reference evidence="1 2" key="1">
    <citation type="submission" date="2021-06" db="EMBL/GenBank/DDBJ databases">
        <title>Caerostris darwini draft genome.</title>
        <authorList>
            <person name="Kono N."/>
            <person name="Arakawa K."/>
        </authorList>
    </citation>
    <scope>NUCLEOTIDE SEQUENCE [LARGE SCALE GENOMIC DNA]</scope>
</reference>
<comment type="caution">
    <text evidence="1">The sequence shown here is derived from an EMBL/GenBank/DDBJ whole genome shotgun (WGS) entry which is preliminary data.</text>
</comment>
<sequence length="106" mass="11761">MTNCYQKMLRLISYGIACSLENKCAAGVAKGDKCRDGRQVSLPSARPFNKHAQRAPLPGSRSYDCRASFPIGRGCFSAGDLTQYPVGWIYAWEKDLSLRVTPNRTD</sequence>
<evidence type="ECO:0000313" key="1">
    <source>
        <dbReference type="EMBL" id="GIY78085.1"/>
    </source>
</evidence>
<dbReference type="EMBL" id="BPLQ01014200">
    <property type="protein sequence ID" value="GIY78085.1"/>
    <property type="molecule type" value="Genomic_DNA"/>
</dbReference>
<evidence type="ECO:0000313" key="2">
    <source>
        <dbReference type="Proteomes" id="UP001054837"/>
    </source>
</evidence>
<dbReference type="AlphaFoldDB" id="A0AAV4W5J5"/>